<dbReference type="AlphaFoldDB" id="A0A7N0TKX7"/>
<dbReference type="InterPro" id="IPR011129">
    <property type="entry name" value="CSD"/>
</dbReference>
<organism evidence="3 4">
    <name type="scientific">Kalanchoe fedtschenkoi</name>
    <name type="common">Lavender scallops</name>
    <name type="synonym">South American air plant</name>
    <dbReference type="NCBI Taxonomy" id="63787"/>
    <lineage>
        <taxon>Eukaryota</taxon>
        <taxon>Viridiplantae</taxon>
        <taxon>Streptophyta</taxon>
        <taxon>Embryophyta</taxon>
        <taxon>Tracheophyta</taxon>
        <taxon>Spermatophyta</taxon>
        <taxon>Magnoliopsida</taxon>
        <taxon>eudicotyledons</taxon>
        <taxon>Gunneridae</taxon>
        <taxon>Pentapetalae</taxon>
        <taxon>Saxifragales</taxon>
        <taxon>Crassulaceae</taxon>
        <taxon>Kalanchoe</taxon>
    </lineage>
</organism>
<dbReference type="Pfam" id="PF00313">
    <property type="entry name" value="CSD"/>
    <property type="match status" value="1"/>
</dbReference>
<dbReference type="GO" id="GO:0003676">
    <property type="term" value="F:nucleic acid binding"/>
    <property type="evidence" value="ECO:0007669"/>
    <property type="project" value="InterPro"/>
</dbReference>
<proteinExistence type="predicted"/>
<dbReference type="PRINTS" id="PR00050">
    <property type="entry name" value="COLDSHOCK"/>
</dbReference>
<evidence type="ECO:0000259" key="2">
    <source>
        <dbReference type="PROSITE" id="PS51857"/>
    </source>
</evidence>
<dbReference type="SMART" id="SM00357">
    <property type="entry name" value="CSP"/>
    <property type="match status" value="1"/>
</dbReference>
<dbReference type="Gramene" id="Kaladp0039s0412.1.v1.1">
    <property type="protein sequence ID" value="Kaladp0039s0412.1.v1.1"/>
    <property type="gene ID" value="Kaladp0039s0412.v1.1"/>
</dbReference>
<dbReference type="Proteomes" id="UP000594263">
    <property type="component" value="Unplaced"/>
</dbReference>
<dbReference type="SUPFAM" id="SSF50249">
    <property type="entry name" value="Nucleic acid-binding proteins"/>
    <property type="match status" value="1"/>
</dbReference>
<dbReference type="PANTHER" id="PTHR46565">
    <property type="entry name" value="COLD SHOCK DOMAIN PROTEIN 2"/>
    <property type="match status" value="1"/>
</dbReference>
<feature type="compositionally biased region" description="Gly residues" evidence="1">
    <location>
        <begin position="89"/>
        <end position="107"/>
    </location>
</feature>
<evidence type="ECO:0000256" key="1">
    <source>
        <dbReference type="SAM" id="MobiDB-lite"/>
    </source>
</evidence>
<dbReference type="PROSITE" id="PS00352">
    <property type="entry name" value="CSD_1"/>
    <property type="match status" value="1"/>
</dbReference>
<dbReference type="PANTHER" id="PTHR46565:SF20">
    <property type="entry name" value="COLD SHOCK DOMAIN-CONTAINING PROTEIN 4"/>
    <property type="match status" value="1"/>
</dbReference>
<evidence type="ECO:0000313" key="4">
    <source>
        <dbReference type="Proteomes" id="UP000594263"/>
    </source>
</evidence>
<evidence type="ECO:0000313" key="3">
    <source>
        <dbReference type="EnsemblPlants" id="Kaladp0039s0412.1.v1.1"/>
    </source>
</evidence>
<sequence>MSERLTGTVKWFNDMKEFGFITPDNSSEDLFIHQSSIQSDGFRNLGEGKTVEYEVDSSDDGRTMAVNVTRPDGTPVQGSHGSGRERGDGCGGGGHGGGGGSYGGGGYGGRGRGSERAMACDCSSGGGRGGGRYGFGGGGERYGGGGGSYYNCGGSGLFACDCTNGGGR</sequence>
<dbReference type="InterPro" id="IPR019844">
    <property type="entry name" value="CSD_CS"/>
</dbReference>
<name>A0A7N0TKX7_KALFE</name>
<feature type="region of interest" description="Disordered" evidence="1">
    <location>
        <begin position="67"/>
        <end position="107"/>
    </location>
</feature>
<feature type="domain" description="CSD" evidence="2">
    <location>
        <begin position="4"/>
        <end position="70"/>
    </location>
</feature>
<protein>
    <recommendedName>
        <fullName evidence="2">CSD domain-containing protein</fullName>
    </recommendedName>
</protein>
<dbReference type="PROSITE" id="PS51857">
    <property type="entry name" value="CSD_2"/>
    <property type="match status" value="1"/>
</dbReference>
<dbReference type="EnsemblPlants" id="Kaladp0039s0412.1.v1.1">
    <property type="protein sequence ID" value="Kaladp0039s0412.1.v1.1"/>
    <property type="gene ID" value="Kaladp0039s0412.v1.1"/>
</dbReference>
<reference evidence="3" key="1">
    <citation type="submission" date="2021-01" db="UniProtKB">
        <authorList>
            <consortium name="EnsemblPlants"/>
        </authorList>
    </citation>
    <scope>IDENTIFICATION</scope>
</reference>
<dbReference type="InterPro" id="IPR002059">
    <property type="entry name" value="CSP_DNA-bd"/>
</dbReference>
<dbReference type="InterPro" id="IPR012340">
    <property type="entry name" value="NA-bd_OB-fold"/>
</dbReference>
<dbReference type="CDD" id="cd04458">
    <property type="entry name" value="CSP_CDS"/>
    <property type="match status" value="1"/>
</dbReference>
<accession>A0A7N0TKX7</accession>
<dbReference type="Gene3D" id="2.40.50.140">
    <property type="entry name" value="Nucleic acid-binding proteins"/>
    <property type="match status" value="1"/>
</dbReference>
<keyword evidence="4" id="KW-1185">Reference proteome</keyword>